<evidence type="ECO:0000313" key="8">
    <source>
        <dbReference type="Proteomes" id="UP001432027"/>
    </source>
</evidence>
<keyword evidence="3 6" id="KW-0812">Transmembrane</keyword>
<gene>
    <name evidence="7" type="ORF">PENTCL1PPCAC_16705</name>
</gene>
<dbReference type="InterPro" id="IPR019421">
    <property type="entry name" value="7TM_GPCR_serpentine_rcpt_Srd"/>
</dbReference>
<sequence length="192" mass="21876">INILTIIVILLKTPNTLKDYSYLLLHDCFIESLSILSHFLVNARLFISSTTVLNVSNGPCHRPLGLCRLQFTCILLFIPHIFHIAGFVCTLSSRYDLEHVIDKFYHDGYAKEYGLYGYTDISEPVPAIFMGYMICFPLSVNAYVGISRNRLLSILQKKEDHMSRRTRNTHESLAKALTIHAVFPMFVTTGET</sequence>
<evidence type="ECO:0000313" key="7">
    <source>
        <dbReference type="EMBL" id="GMS94530.1"/>
    </source>
</evidence>
<evidence type="ECO:0000256" key="3">
    <source>
        <dbReference type="ARBA" id="ARBA00022692"/>
    </source>
</evidence>
<feature type="non-terminal residue" evidence="7">
    <location>
        <position position="1"/>
    </location>
</feature>
<keyword evidence="8" id="KW-1185">Reference proteome</keyword>
<name>A0AAV5TJP0_9BILA</name>
<evidence type="ECO:0000256" key="6">
    <source>
        <dbReference type="SAM" id="Phobius"/>
    </source>
</evidence>
<keyword evidence="4 6" id="KW-1133">Transmembrane helix</keyword>
<evidence type="ECO:0000256" key="2">
    <source>
        <dbReference type="ARBA" id="ARBA00009166"/>
    </source>
</evidence>
<proteinExistence type="inferred from homology"/>
<protein>
    <recommendedName>
        <fullName evidence="9">G protein-coupled receptor</fullName>
    </recommendedName>
</protein>
<comment type="subcellular location">
    <subcellularLocation>
        <location evidence="1">Membrane</location>
        <topology evidence="1">Multi-pass membrane protein</topology>
    </subcellularLocation>
</comment>
<dbReference type="Pfam" id="PF10317">
    <property type="entry name" value="7TM_GPCR_Srd"/>
    <property type="match status" value="2"/>
</dbReference>
<feature type="transmembrane region" description="Helical" evidence="6">
    <location>
        <begin position="125"/>
        <end position="146"/>
    </location>
</feature>
<evidence type="ECO:0008006" key="9">
    <source>
        <dbReference type="Google" id="ProtNLM"/>
    </source>
</evidence>
<accession>A0AAV5TJP0</accession>
<dbReference type="GO" id="GO:0016020">
    <property type="term" value="C:membrane"/>
    <property type="evidence" value="ECO:0007669"/>
    <property type="project" value="UniProtKB-SubCell"/>
</dbReference>
<dbReference type="PANTHER" id="PTHR22945">
    <property type="entry name" value="SERPENTINE RECEPTOR, CLASS D DELTA"/>
    <property type="match status" value="1"/>
</dbReference>
<feature type="transmembrane region" description="Helical" evidence="6">
    <location>
        <begin position="71"/>
        <end position="93"/>
    </location>
</feature>
<dbReference type="Proteomes" id="UP001432027">
    <property type="component" value="Unassembled WGS sequence"/>
</dbReference>
<evidence type="ECO:0000256" key="1">
    <source>
        <dbReference type="ARBA" id="ARBA00004141"/>
    </source>
</evidence>
<dbReference type="EMBL" id="BTSX01000004">
    <property type="protein sequence ID" value="GMS94530.1"/>
    <property type="molecule type" value="Genomic_DNA"/>
</dbReference>
<comment type="similarity">
    <text evidence="2">Belongs to the nematode receptor-like protein srd family.</text>
</comment>
<organism evidence="7 8">
    <name type="scientific">Pristionchus entomophagus</name>
    <dbReference type="NCBI Taxonomy" id="358040"/>
    <lineage>
        <taxon>Eukaryota</taxon>
        <taxon>Metazoa</taxon>
        <taxon>Ecdysozoa</taxon>
        <taxon>Nematoda</taxon>
        <taxon>Chromadorea</taxon>
        <taxon>Rhabditida</taxon>
        <taxon>Rhabditina</taxon>
        <taxon>Diplogasteromorpha</taxon>
        <taxon>Diplogasteroidea</taxon>
        <taxon>Neodiplogasteridae</taxon>
        <taxon>Pristionchus</taxon>
    </lineage>
</organism>
<evidence type="ECO:0000256" key="5">
    <source>
        <dbReference type="ARBA" id="ARBA00023136"/>
    </source>
</evidence>
<dbReference type="PANTHER" id="PTHR22945:SF40">
    <property type="entry name" value="SERPENTINE RECEPTOR, CLASS D (DELTA)-RELATED"/>
    <property type="match status" value="1"/>
</dbReference>
<reference evidence="7" key="1">
    <citation type="submission" date="2023-10" db="EMBL/GenBank/DDBJ databases">
        <title>Genome assembly of Pristionchus species.</title>
        <authorList>
            <person name="Yoshida K."/>
            <person name="Sommer R.J."/>
        </authorList>
    </citation>
    <scope>NUCLEOTIDE SEQUENCE</scope>
    <source>
        <strain evidence="7">RS0144</strain>
    </source>
</reference>
<dbReference type="AlphaFoldDB" id="A0AAV5TJP0"/>
<evidence type="ECO:0000256" key="4">
    <source>
        <dbReference type="ARBA" id="ARBA00022989"/>
    </source>
</evidence>
<comment type="caution">
    <text evidence="7">The sequence shown here is derived from an EMBL/GenBank/DDBJ whole genome shotgun (WGS) entry which is preliminary data.</text>
</comment>
<keyword evidence="5 6" id="KW-0472">Membrane</keyword>
<feature type="non-terminal residue" evidence="7">
    <location>
        <position position="192"/>
    </location>
</feature>
<dbReference type="InterPro" id="IPR050920">
    <property type="entry name" value="Nematode_rcpt-like_delta"/>
</dbReference>